<comment type="caution">
    <text evidence="1">The sequence shown here is derived from an EMBL/GenBank/DDBJ whole genome shotgun (WGS) entry which is preliminary data.</text>
</comment>
<organism evidence="1 2">
    <name type="scientific">Polarella glacialis</name>
    <name type="common">Dinoflagellate</name>
    <dbReference type="NCBI Taxonomy" id="89957"/>
    <lineage>
        <taxon>Eukaryota</taxon>
        <taxon>Sar</taxon>
        <taxon>Alveolata</taxon>
        <taxon>Dinophyceae</taxon>
        <taxon>Suessiales</taxon>
        <taxon>Suessiaceae</taxon>
        <taxon>Polarella</taxon>
    </lineage>
</organism>
<evidence type="ECO:0000313" key="1">
    <source>
        <dbReference type="EMBL" id="CAE8678325.1"/>
    </source>
</evidence>
<gene>
    <name evidence="1" type="ORF">PGLA2088_LOCUS20744</name>
</gene>
<protein>
    <submittedName>
        <fullName evidence="1">Uncharacterized protein</fullName>
    </submittedName>
</protein>
<dbReference type="PANTHER" id="PTHR35609">
    <property type="entry name" value="MACRO DOMAIN-CONTAINING PROTEIN"/>
    <property type="match status" value="1"/>
</dbReference>
<dbReference type="Proteomes" id="UP000626109">
    <property type="component" value="Unassembled WGS sequence"/>
</dbReference>
<name>A0A813JIU2_POLGL</name>
<evidence type="ECO:0000313" key="2">
    <source>
        <dbReference type="Proteomes" id="UP000626109"/>
    </source>
</evidence>
<reference evidence="1" key="1">
    <citation type="submission" date="2021-02" db="EMBL/GenBank/DDBJ databases">
        <authorList>
            <person name="Dougan E. K."/>
            <person name="Rhodes N."/>
            <person name="Thang M."/>
            <person name="Chan C."/>
        </authorList>
    </citation>
    <scope>NUCLEOTIDE SEQUENCE</scope>
</reference>
<dbReference type="AlphaFoldDB" id="A0A813JIU2"/>
<proteinExistence type="predicted"/>
<dbReference type="PANTHER" id="PTHR35609:SF1">
    <property type="entry name" value="MACRO DOMAIN-CONTAINING PROTEIN"/>
    <property type="match status" value="1"/>
</dbReference>
<dbReference type="EMBL" id="CAJNNW010025678">
    <property type="protein sequence ID" value="CAE8678325.1"/>
    <property type="molecule type" value="Genomic_DNA"/>
</dbReference>
<accession>A0A813JIU2</accession>
<feature type="non-terminal residue" evidence="1">
    <location>
        <position position="361"/>
    </location>
</feature>
<sequence length="361" mass="40051">VVDNKAHGYWAMRNGYCLPRVPGSIAMLSNLIANDDKMEDKAREAIQVGIHWDTEVWGGSHRVCQVFCSALPVGPTLTKSSEWLAFAMVVLEAAYDATLTAAACLAAERGERVKVYLTAVGAGLMGNRPSWIAGAMERALSKHAKECEAKVNLEERLLTCSTCKELLPLGSFGPVRMMTWRADNHLSKAVCKDCQGSLRGRLSAARASGISIQCRHCTLKLECAKFDNKSLAQWIQQQELWKASCLQCRPLDKPHLRKQSYACSRCKEQKPLAAFSVVVQKGNMLSRWRCLDCQFPKCATCGRQREQPMTHTFTDGSYLCAACGWPPCSGGCRTPRPQDSRIHVQKKAQWFCTKCRVDADA</sequence>